<dbReference type="AlphaFoldDB" id="A0A103V0P5"/>
<evidence type="ECO:0000313" key="2">
    <source>
        <dbReference type="Proteomes" id="UP000243975"/>
    </source>
</evidence>
<dbReference type="SUPFAM" id="SSF52047">
    <property type="entry name" value="RNI-like"/>
    <property type="match status" value="1"/>
</dbReference>
<evidence type="ECO:0000313" key="1">
    <source>
        <dbReference type="EMBL" id="KVH45299.1"/>
    </source>
</evidence>
<dbReference type="EMBL" id="LEKV01006818">
    <property type="protein sequence ID" value="KVH45299.1"/>
    <property type="molecule type" value="Genomic_DNA"/>
</dbReference>
<reference evidence="1 2" key="1">
    <citation type="journal article" date="2016" name="Sci. Rep.">
        <title>The genome sequence of the outbreeding globe artichoke constructed de novo incorporating a phase-aware low-pass sequencing strategy of F1 progeny.</title>
        <authorList>
            <person name="Scaglione D."/>
            <person name="Reyes-Chin-Wo S."/>
            <person name="Acquadro A."/>
            <person name="Froenicke L."/>
            <person name="Portis E."/>
            <person name="Beitel C."/>
            <person name="Tirone M."/>
            <person name="Mauro R."/>
            <person name="Lo Monaco A."/>
            <person name="Mauromicale G."/>
            <person name="Faccioli P."/>
            <person name="Cattivelli L."/>
            <person name="Rieseberg L."/>
            <person name="Michelmore R."/>
            <person name="Lanteri S."/>
        </authorList>
    </citation>
    <scope>NUCLEOTIDE SEQUENCE [LARGE SCALE GENOMIC DNA]</scope>
    <source>
        <strain evidence="1">2C</strain>
    </source>
</reference>
<proteinExistence type="predicted"/>
<keyword evidence="2" id="KW-1185">Reference proteome</keyword>
<accession>A0A103V0P5</accession>
<dbReference type="PANTHER" id="PTHR38926:SF2">
    <property type="entry name" value="F-BOX_LRR-REPEAT PROTEIN 21-RELATED"/>
    <property type="match status" value="1"/>
</dbReference>
<dbReference type="InterPro" id="IPR032675">
    <property type="entry name" value="LRR_dom_sf"/>
</dbReference>
<comment type="caution">
    <text evidence="1">The sequence shown here is derived from an EMBL/GenBank/DDBJ whole genome shotgun (WGS) entry which is preliminary data.</text>
</comment>
<evidence type="ECO:0008006" key="3">
    <source>
        <dbReference type="Google" id="ProtNLM"/>
    </source>
</evidence>
<sequence>MTRGLTQVLKRLPHLETLHLVNISIHSDDIEVIGRSCPQLKSFMKKTHYIEYGADALAIANNMAALHHLQLFGCAIPDDCLHPILHGCPHLESFDICGCFYLLLDGNLEEMCIERIKDFKFMLYNLPIDKYEFSDIDLYDYKDCDSSAMDLSDYEDYEFSGSSAISAEEDSDYYFL</sequence>
<dbReference type="Proteomes" id="UP000243975">
    <property type="component" value="Unassembled WGS sequence"/>
</dbReference>
<gene>
    <name evidence="1" type="ORF">Ccrd_025733</name>
</gene>
<dbReference type="Gene3D" id="3.80.10.10">
    <property type="entry name" value="Ribonuclease Inhibitor"/>
    <property type="match status" value="1"/>
</dbReference>
<dbReference type="PANTHER" id="PTHR38926">
    <property type="entry name" value="F-BOX DOMAIN CONTAINING PROTEIN, EXPRESSED"/>
    <property type="match status" value="1"/>
</dbReference>
<protein>
    <recommendedName>
        <fullName evidence="3">Leucine-rich repeat, cysteine-containing subtype</fullName>
    </recommendedName>
</protein>
<name>A0A103V0P5_CYNCS</name>
<dbReference type="OMA" id="ESEHNEY"/>
<dbReference type="Gramene" id="KVH45299">
    <property type="protein sequence ID" value="KVH45299"/>
    <property type="gene ID" value="Ccrd_025733"/>
</dbReference>
<dbReference type="STRING" id="59895.A0A103V0P5"/>
<organism evidence="1 2">
    <name type="scientific">Cynara cardunculus var. scolymus</name>
    <name type="common">Globe artichoke</name>
    <name type="synonym">Cynara scolymus</name>
    <dbReference type="NCBI Taxonomy" id="59895"/>
    <lineage>
        <taxon>Eukaryota</taxon>
        <taxon>Viridiplantae</taxon>
        <taxon>Streptophyta</taxon>
        <taxon>Embryophyta</taxon>
        <taxon>Tracheophyta</taxon>
        <taxon>Spermatophyta</taxon>
        <taxon>Magnoliopsida</taxon>
        <taxon>eudicotyledons</taxon>
        <taxon>Gunneridae</taxon>
        <taxon>Pentapetalae</taxon>
        <taxon>asterids</taxon>
        <taxon>campanulids</taxon>
        <taxon>Asterales</taxon>
        <taxon>Asteraceae</taxon>
        <taxon>Carduoideae</taxon>
        <taxon>Cardueae</taxon>
        <taxon>Carduinae</taxon>
        <taxon>Cynara</taxon>
    </lineage>
</organism>